<evidence type="ECO:0000256" key="1">
    <source>
        <dbReference type="SAM" id="MobiDB-lite"/>
    </source>
</evidence>
<reference evidence="3 4" key="1">
    <citation type="submission" date="2018-10" db="EMBL/GenBank/DDBJ databases">
        <title>Oceanobacillus sp. YLB-02 draft genome.</title>
        <authorList>
            <person name="Yu L."/>
        </authorList>
    </citation>
    <scope>NUCLEOTIDE SEQUENCE [LARGE SCALE GENOMIC DNA]</scope>
    <source>
        <strain evidence="3 4">YLB-02</strain>
    </source>
</reference>
<organism evidence="3 4">
    <name type="scientific">Oceanobacillus piezotolerans</name>
    <dbReference type="NCBI Taxonomy" id="2448030"/>
    <lineage>
        <taxon>Bacteria</taxon>
        <taxon>Bacillati</taxon>
        <taxon>Bacillota</taxon>
        <taxon>Bacilli</taxon>
        <taxon>Bacillales</taxon>
        <taxon>Bacillaceae</taxon>
        <taxon>Oceanobacillus</taxon>
    </lineage>
</organism>
<protein>
    <submittedName>
        <fullName evidence="3">DUF4430 domain-containing protein</fullName>
    </submittedName>
</protein>
<dbReference type="Gene3D" id="2.170.130.30">
    <property type="match status" value="1"/>
</dbReference>
<proteinExistence type="predicted"/>
<sequence length="163" mass="18176">MFFYFTKIRKDRVIKMRKWTIRMMVIIGLVALLAGCGAGEENTEETDSANDDATVTDQAESETAAEDAEITVSVTISENDGEEIITEEEVTTEEGAILLDVMEENFDVEHDAGFITSINGIAPEEGEQRAWMYFVNDEMPNVGAGEYELQADDSVVFDLQAWE</sequence>
<feature type="compositionally biased region" description="Acidic residues" evidence="1">
    <location>
        <begin position="41"/>
        <end position="50"/>
    </location>
</feature>
<name>A0A498D7C3_9BACI</name>
<dbReference type="Pfam" id="PF14478">
    <property type="entry name" value="DUF4430"/>
    <property type="match status" value="1"/>
</dbReference>
<evidence type="ECO:0000313" key="4">
    <source>
        <dbReference type="Proteomes" id="UP000270219"/>
    </source>
</evidence>
<evidence type="ECO:0000259" key="2">
    <source>
        <dbReference type="Pfam" id="PF14478"/>
    </source>
</evidence>
<dbReference type="AlphaFoldDB" id="A0A498D7C3"/>
<dbReference type="EMBL" id="RCHR01000004">
    <property type="protein sequence ID" value="RLL43678.1"/>
    <property type="molecule type" value="Genomic_DNA"/>
</dbReference>
<accession>A0A498D7C3</accession>
<evidence type="ECO:0000313" key="3">
    <source>
        <dbReference type="EMBL" id="RLL43678.1"/>
    </source>
</evidence>
<dbReference type="InterPro" id="IPR027954">
    <property type="entry name" value="Transcobalamin-like_C"/>
</dbReference>
<keyword evidence="4" id="KW-1185">Reference proteome</keyword>
<dbReference type="Proteomes" id="UP000270219">
    <property type="component" value="Unassembled WGS sequence"/>
</dbReference>
<feature type="domain" description="Transcobalamin-like C-terminal" evidence="2">
    <location>
        <begin position="95"/>
        <end position="160"/>
    </location>
</feature>
<comment type="caution">
    <text evidence="3">The sequence shown here is derived from an EMBL/GenBank/DDBJ whole genome shotgun (WGS) entry which is preliminary data.</text>
</comment>
<gene>
    <name evidence="3" type="ORF">D8M04_12195</name>
</gene>
<feature type="region of interest" description="Disordered" evidence="1">
    <location>
        <begin position="40"/>
        <end position="67"/>
    </location>
</feature>